<keyword evidence="3" id="KW-0238">DNA-binding</keyword>
<dbReference type="AlphaFoldDB" id="A0A8J6JBR8"/>
<dbReference type="GO" id="GO:0000976">
    <property type="term" value="F:transcription cis-regulatory region binding"/>
    <property type="evidence" value="ECO:0007669"/>
    <property type="project" value="TreeGrafter"/>
</dbReference>
<evidence type="ECO:0000259" key="5">
    <source>
        <dbReference type="PROSITE" id="PS50931"/>
    </source>
</evidence>
<accession>A0A8J6JBR8</accession>
<reference evidence="6" key="1">
    <citation type="submission" date="2020-08" db="EMBL/GenBank/DDBJ databases">
        <title>Genome public.</title>
        <authorList>
            <person name="Liu C."/>
            <person name="Sun Q."/>
        </authorList>
    </citation>
    <scope>NUCLEOTIDE SEQUENCE</scope>
    <source>
        <strain evidence="6">NSJ-51</strain>
    </source>
</reference>
<dbReference type="InterPro" id="IPR047788">
    <property type="entry name" value="LysR-like_Sec_metab"/>
</dbReference>
<keyword evidence="7" id="KW-1185">Reference proteome</keyword>
<dbReference type="InterPro" id="IPR005119">
    <property type="entry name" value="LysR_subst-bd"/>
</dbReference>
<dbReference type="NCBIfam" id="NF040786">
    <property type="entry name" value="LysR_Sec_metab"/>
    <property type="match status" value="1"/>
</dbReference>
<dbReference type="FunFam" id="1.10.10.10:FF:000001">
    <property type="entry name" value="LysR family transcriptional regulator"/>
    <property type="match status" value="1"/>
</dbReference>
<dbReference type="InterPro" id="IPR036390">
    <property type="entry name" value="WH_DNA-bd_sf"/>
</dbReference>
<dbReference type="Pfam" id="PF03466">
    <property type="entry name" value="LysR_substrate"/>
    <property type="match status" value="1"/>
</dbReference>
<gene>
    <name evidence="6" type="ORF">H8S57_03850</name>
</gene>
<evidence type="ECO:0000313" key="7">
    <source>
        <dbReference type="Proteomes" id="UP000661435"/>
    </source>
</evidence>
<name>A0A8J6JBR8_9FIRM</name>
<organism evidence="6 7">
    <name type="scientific">Lawsonibacter hominis</name>
    <dbReference type="NCBI Taxonomy" id="2763053"/>
    <lineage>
        <taxon>Bacteria</taxon>
        <taxon>Bacillati</taxon>
        <taxon>Bacillota</taxon>
        <taxon>Clostridia</taxon>
        <taxon>Eubacteriales</taxon>
        <taxon>Oscillospiraceae</taxon>
        <taxon>Lawsonibacter</taxon>
    </lineage>
</organism>
<dbReference type="RefSeq" id="WP_186906761.1">
    <property type="nucleotide sequence ID" value="NZ_JACOPP010000003.1"/>
</dbReference>
<evidence type="ECO:0000256" key="3">
    <source>
        <dbReference type="ARBA" id="ARBA00023125"/>
    </source>
</evidence>
<comment type="similarity">
    <text evidence="1">Belongs to the LysR transcriptional regulatory family.</text>
</comment>
<keyword evidence="4" id="KW-0804">Transcription</keyword>
<dbReference type="PROSITE" id="PS50931">
    <property type="entry name" value="HTH_LYSR"/>
    <property type="match status" value="1"/>
</dbReference>
<keyword evidence="2" id="KW-0805">Transcription regulation</keyword>
<sequence>MELKQLRSFATVVESRSFTKAAEKLYTSQPTISTHIRQLEEQLHSRLIVRTTKSIEVTPRGWELYECAATILKLQDDLLQRWSGESRQIIRLGASTIPSAYLLPELLTAYGKAHPGVYFSIHQSDSRGIVDGLLNCSFDVGLIGMKCTDEALSCIPFYQDRMVLIAPVNEHFLRLKERREIALEELLREPMILREEGSGSKKSADRFLERMGVKEGQLQITARINDQEAVKNLVAQGLGVSIISERAARNFCEEKRVLLFELPEDAARRSLYLISHKSYSLQPYIQKFTEYVKHFYDADGERPAAGA</sequence>
<dbReference type="EMBL" id="JACOPP010000003">
    <property type="protein sequence ID" value="MBC5732863.1"/>
    <property type="molecule type" value="Genomic_DNA"/>
</dbReference>
<evidence type="ECO:0000313" key="6">
    <source>
        <dbReference type="EMBL" id="MBC5732863.1"/>
    </source>
</evidence>
<dbReference type="Proteomes" id="UP000661435">
    <property type="component" value="Unassembled WGS sequence"/>
</dbReference>
<dbReference type="Pfam" id="PF00126">
    <property type="entry name" value="HTH_1"/>
    <property type="match status" value="1"/>
</dbReference>
<dbReference type="InterPro" id="IPR000847">
    <property type="entry name" value="LysR_HTH_N"/>
</dbReference>
<evidence type="ECO:0000256" key="4">
    <source>
        <dbReference type="ARBA" id="ARBA00023163"/>
    </source>
</evidence>
<evidence type="ECO:0000256" key="2">
    <source>
        <dbReference type="ARBA" id="ARBA00023015"/>
    </source>
</evidence>
<comment type="caution">
    <text evidence="6">The sequence shown here is derived from an EMBL/GenBank/DDBJ whole genome shotgun (WGS) entry which is preliminary data.</text>
</comment>
<dbReference type="SUPFAM" id="SSF53850">
    <property type="entry name" value="Periplasmic binding protein-like II"/>
    <property type="match status" value="1"/>
</dbReference>
<dbReference type="GO" id="GO:0003700">
    <property type="term" value="F:DNA-binding transcription factor activity"/>
    <property type="evidence" value="ECO:0007669"/>
    <property type="project" value="InterPro"/>
</dbReference>
<dbReference type="PANTHER" id="PTHR30126:SF64">
    <property type="entry name" value="HTH-TYPE TRANSCRIPTIONAL REGULATOR CITR"/>
    <property type="match status" value="1"/>
</dbReference>
<proteinExistence type="inferred from homology"/>
<dbReference type="Gene3D" id="1.10.10.10">
    <property type="entry name" value="Winged helix-like DNA-binding domain superfamily/Winged helix DNA-binding domain"/>
    <property type="match status" value="1"/>
</dbReference>
<dbReference type="PRINTS" id="PR00039">
    <property type="entry name" value="HTHLYSR"/>
</dbReference>
<feature type="domain" description="HTH lysR-type" evidence="5">
    <location>
        <begin position="1"/>
        <end position="58"/>
    </location>
</feature>
<dbReference type="PANTHER" id="PTHR30126">
    <property type="entry name" value="HTH-TYPE TRANSCRIPTIONAL REGULATOR"/>
    <property type="match status" value="1"/>
</dbReference>
<evidence type="ECO:0000256" key="1">
    <source>
        <dbReference type="ARBA" id="ARBA00009437"/>
    </source>
</evidence>
<dbReference type="InterPro" id="IPR036388">
    <property type="entry name" value="WH-like_DNA-bd_sf"/>
</dbReference>
<protein>
    <submittedName>
        <fullName evidence="6">LysR family transcriptional regulator</fullName>
    </submittedName>
</protein>
<dbReference type="SUPFAM" id="SSF46785">
    <property type="entry name" value="Winged helix' DNA-binding domain"/>
    <property type="match status" value="1"/>
</dbReference>
<dbReference type="Gene3D" id="3.40.190.10">
    <property type="entry name" value="Periplasmic binding protein-like II"/>
    <property type="match status" value="2"/>
</dbReference>